<reference evidence="3 4" key="1">
    <citation type="journal article" date="2018" name="Evol. Lett.">
        <title>Horizontal gene cluster transfer increased hallucinogenic mushroom diversity.</title>
        <authorList>
            <person name="Reynolds H.T."/>
            <person name="Vijayakumar V."/>
            <person name="Gluck-Thaler E."/>
            <person name="Korotkin H.B."/>
            <person name="Matheny P.B."/>
            <person name="Slot J.C."/>
        </authorList>
    </citation>
    <scope>NUCLEOTIDE SEQUENCE [LARGE SCALE GENOMIC DNA]</scope>
    <source>
        <strain evidence="3 4">2629</strain>
    </source>
</reference>
<evidence type="ECO:0000313" key="4">
    <source>
        <dbReference type="Proteomes" id="UP000284842"/>
    </source>
</evidence>
<name>A0A409WKH8_9AGAR</name>
<evidence type="ECO:0000256" key="2">
    <source>
        <dbReference type="SAM" id="Phobius"/>
    </source>
</evidence>
<protein>
    <submittedName>
        <fullName evidence="3">Uncharacterized protein</fullName>
    </submittedName>
</protein>
<feature type="region of interest" description="Disordered" evidence="1">
    <location>
        <begin position="108"/>
        <end position="133"/>
    </location>
</feature>
<dbReference type="Proteomes" id="UP000284842">
    <property type="component" value="Unassembled WGS sequence"/>
</dbReference>
<keyword evidence="4" id="KW-1185">Reference proteome</keyword>
<evidence type="ECO:0000256" key="1">
    <source>
        <dbReference type="SAM" id="MobiDB-lite"/>
    </source>
</evidence>
<dbReference type="Pfam" id="PF02992">
    <property type="entry name" value="Transposase_21"/>
    <property type="match status" value="1"/>
</dbReference>
<organism evidence="3 4">
    <name type="scientific">Panaeolus cyanescens</name>
    <dbReference type="NCBI Taxonomy" id="181874"/>
    <lineage>
        <taxon>Eukaryota</taxon>
        <taxon>Fungi</taxon>
        <taxon>Dikarya</taxon>
        <taxon>Basidiomycota</taxon>
        <taxon>Agaricomycotina</taxon>
        <taxon>Agaricomycetes</taxon>
        <taxon>Agaricomycetidae</taxon>
        <taxon>Agaricales</taxon>
        <taxon>Agaricineae</taxon>
        <taxon>Galeropsidaceae</taxon>
        <taxon>Panaeolus</taxon>
    </lineage>
</organism>
<dbReference type="EMBL" id="NHTK01005441">
    <property type="protein sequence ID" value="PPQ78920.1"/>
    <property type="molecule type" value="Genomic_DNA"/>
</dbReference>
<sequence length="620" mass="70880">MSSQKRRQYIPLEPVPAKRQKTDTGKKKPCICGCNTKVSRQMELYHMQKLKRDTLANGLIQTDTTSRLGLPPRAHNGQCDVINTTSASERVVDTRGSVEIVDTEQGGLMDWEGQEGGGQAGQESGKEGGQERGEDAMHFEETYAQHDIPEVQESLVEEEIERATRTAWASGIGHRLETIPTVFTEEDDDEEFAHRSALLEEVHEGGFPRFSTGWYAESSGDEDDNSDHEEDRNNPPGDNHVVQQGGDEDGDHADAYFRLQFQRQAAQSMKLEPSDQATARRYAFKVEGHLSDRLFRQLPQVYPETQHESLKLHKKHIESLSGFSPIRYHCCVNSCICFTGQYEELDKCPACGELRFGVNGNPRKYFEYIPLIPRLKSMIANADMYEKMQHRSRHEPAPNVIRDLYDGTHYQSLLNKEIPASNPPSTYFADERDIALGISTDGFGPFQRRDKTTWPIILFNYNLSPKIRFKKQYCINVGTIPGPRKPKDWDSFLWPLFEELVKLQRGVEAYDPVLDVLFLLCAFLVIAFGDIPAVSLMMRMKGHNGYRPCRFCNITGVRRKRKRQRLKGKKRRNIDPLYVPLSRSCVYEHGFDIEEEDEEENGAEDGEQSEEEREEEDEGQ</sequence>
<feature type="region of interest" description="Disordered" evidence="1">
    <location>
        <begin position="209"/>
        <end position="249"/>
    </location>
</feature>
<dbReference type="OrthoDB" id="3251442at2759"/>
<comment type="caution">
    <text evidence="3">The sequence shown here is derived from an EMBL/GenBank/DDBJ whole genome shotgun (WGS) entry which is preliminary data.</text>
</comment>
<dbReference type="PANTHER" id="PTHR10775">
    <property type="entry name" value="OS08G0208400 PROTEIN"/>
    <property type="match status" value="1"/>
</dbReference>
<dbReference type="InterPro" id="IPR004242">
    <property type="entry name" value="Transposase_21"/>
</dbReference>
<keyword evidence="2" id="KW-0812">Transmembrane</keyword>
<evidence type="ECO:0000313" key="3">
    <source>
        <dbReference type="EMBL" id="PPQ78920.1"/>
    </source>
</evidence>
<feature type="transmembrane region" description="Helical" evidence="2">
    <location>
        <begin position="516"/>
        <end position="538"/>
    </location>
</feature>
<accession>A0A409WKH8</accession>
<gene>
    <name evidence="3" type="ORF">CVT24_012419</name>
</gene>
<dbReference type="AlphaFoldDB" id="A0A409WKH8"/>
<proteinExistence type="predicted"/>
<feature type="compositionally biased region" description="Acidic residues" evidence="1">
    <location>
        <begin position="593"/>
        <end position="620"/>
    </location>
</feature>
<dbReference type="PANTHER" id="PTHR10775:SF185">
    <property type="entry name" value="OS08G0208400 PROTEIN"/>
    <property type="match status" value="1"/>
</dbReference>
<feature type="region of interest" description="Disordered" evidence="1">
    <location>
        <begin position="1"/>
        <end position="27"/>
    </location>
</feature>
<keyword evidence="2" id="KW-1133">Transmembrane helix</keyword>
<feature type="region of interest" description="Disordered" evidence="1">
    <location>
        <begin position="592"/>
        <end position="620"/>
    </location>
</feature>
<feature type="compositionally biased region" description="Acidic residues" evidence="1">
    <location>
        <begin position="219"/>
        <end position="228"/>
    </location>
</feature>
<dbReference type="InParanoid" id="A0A409WKH8"/>
<keyword evidence="2" id="KW-0472">Membrane</keyword>
<feature type="non-terminal residue" evidence="3">
    <location>
        <position position="620"/>
    </location>
</feature>
<feature type="compositionally biased region" description="Basic and acidic residues" evidence="1">
    <location>
        <begin position="124"/>
        <end position="133"/>
    </location>
</feature>